<feature type="transmembrane region" description="Helical" evidence="8">
    <location>
        <begin position="137"/>
        <end position="158"/>
    </location>
</feature>
<dbReference type="GO" id="GO:0006508">
    <property type="term" value="P:proteolysis"/>
    <property type="evidence" value="ECO:0007669"/>
    <property type="project" value="UniProtKB-KW"/>
</dbReference>
<feature type="transmembrane region" description="Helical" evidence="8">
    <location>
        <begin position="99"/>
        <end position="116"/>
    </location>
</feature>
<reference evidence="9 10" key="1">
    <citation type="submission" date="2018-08" db="EMBL/GenBank/DDBJ databases">
        <title>A genome reference for cultivated species of the human gut microbiota.</title>
        <authorList>
            <person name="Zou Y."/>
            <person name="Xue W."/>
            <person name="Luo G."/>
        </authorList>
    </citation>
    <scope>NUCLEOTIDE SEQUENCE [LARGE SCALE GENOMIC DNA]</scope>
    <source>
        <strain evidence="9 10">AF12-8</strain>
    </source>
</reference>
<feature type="transmembrane region" description="Helical" evidence="8">
    <location>
        <begin position="164"/>
        <end position="184"/>
    </location>
</feature>
<name>A0A413BEG4_9FIRM</name>
<keyword evidence="7 8" id="KW-0472">Membrane</keyword>
<evidence type="ECO:0000256" key="7">
    <source>
        <dbReference type="ARBA" id="ARBA00023136"/>
    </source>
</evidence>
<proteinExistence type="predicted"/>
<evidence type="ECO:0000256" key="5">
    <source>
        <dbReference type="ARBA" id="ARBA00022801"/>
    </source>
</evidence>
<dbReference type="AlphaFoldDB" id="A0A413BEG4"/>
<keyword evidence="4 8" id="KW-0812">Transmembrane</keyword>
<feature type="transmembrane region" description="Helical" evidence="8">
    <location>
        <begin position="75"/>
        <end position="93"/>
    </location>
</feature>
<sequence length="208" mass="23681">MSEKIANWLIGQKAISSDERELYAYAVHCLFSLIYPIAFAFVLGIIFGMVMEAIVMIIPFMIIRKFSGGYHADSFGKCLIISSIVIAGALLIGKNIYNGVTLNALYIVASILLIIFSPIDSINKRLDDDDKMFCKKITIVMVLVFFVITEILWCMGFRYYTRFIVVGVILAELLQLVTIFRNMVETESYRKIKNIIFFIEKNIVITGR</sequence>
<evidence type="ECO:0000313" key="10">
    <source>
        <dbReference type="Proteomes" id="UP000286581"/>
    </source>
</evidence>
<comment type="caution">
    <text evidence="9">The sequence shown here is derived from an EMBL/GenBank/DDBJ whole genome shotgun (WGS) entry which is preliminary data.</text>
</comment>
<dbReference type="GO" id="GO:0016020">
    <property type="term" value="C:membrane"/>
    <property type="evidence" value="ECO:0007669"/>
    <property type="project" value="InterPro"/>
</dbReference>
<organism evidence="9 10">
    <name type="scientific">Agathobacter rectalis</name>
    <dbReference type="NCBI Taxonomy" id="39491"/>
    <lineage>
        <taxon>Bacteria</taxon>
        <taxon>Bacillati</taxon>
        <taxon>Bacillota</taxon>
        <taxon>Clostridia</taxon>
        <taxon>Lachnospirales</taxon>
        <taxon>Lachnospiraceae</taxon>
        <taxon>Agathobacter</taxon>
    </lineage>
</organism>
<accession>A0A413BEG4</accession>
<feature type="transmembrane region" description="Helical" evidence="8">
    <location>
        <begin position="33"/>
        <end position="63"/>
    </location>
</feature>
<evidence type="ECO:0000256" key="3">
    <source>
        <dbReference type="ARBA" id="ARBA00022670"/>
    </source>
</evidence>
<keyword evidence="1" id="KW-1003">Cell membrane</keyword>
<keyword evidence="5" id="KW-0378">Hydrolase</keyword>
<gene>
    <name evidence="9" type="ORF">DWV78_11175</name>
</gene>
<keyword evidence="3" id="KW-0645">Protease</keyword>
<evidence type="ECO:0000313" key="9">
    <source>
        <dbReference type="EMBL" id="RGW39073.1"/>
    </source>
</evidence>
<evidence type="ECO:0000256" key="2">
    <source>
        <dbReference type="ARBA" id="ARBA00022654"/>
    </source>
</evidence>
<evidence type="ECO:0000256" key="6">
    <source>
        <dbReference type="ARBA" id="ARBA00022989"/>
    </source>
</evidence>
<keyword evidence="2" id="KW-0673">Quorum sensing</keyword>
<dbReference type="Proteomes" id="UP000286581">
    <property type="component" value="Unassembled WGS sequence"/>
</dbReference>
<evidence type="ECO:0000256" key="1">
    <source>
        <dbReference type="ARBA" id="ARBA00022475"/>
    </source>
</evidence>
<evidence type="ECO:0000256" key="4">
    <source>
        <dbReference type="ARBA" id="ARBA00022692"/>
    </source>
</evidence>
<dbReference type="GO" id="GO:0008233">
    <property type="term" value="F:peptidase activity"/>
    <property type="evidence" value="ECO:0007669"/>
    <property type="project" value="UniProtKB-KW"/>
</dbReference>
<dbReference type="GO" id="GO:0009372">
    <property type="term" value="P:quorum sensing"/>
    <property type="evidence" value="ECO:0007669"/>
    <property type="project" value="UniProtKB-KW"/>
</dbReference>
<dbReference type="Pfam" id="PF04647">
    <property type="entry name" value="AgrB"/>
    <property type="match status" value="1"/>
</dbReference>
<dbReference type="EMBL" id="QSAE01000036">
    <property type="protein sequence ID" value="RGW39073.1"/>
    <property type="molecule type" value="Genomic_DNA"/>
</dbReference>
<evidence type="ECO:0000256" key="8">
    <source>
        <dbReference type="SAM" id="Phobius"/>
    </source>
</evidence>
<protein>
    <submittedName>
        <fullName evidence="9">Post-translational modification protein</fullName>
    </submittedName>
</protein>
<dbReference type="InterPro" id="IPR006741">
    <property type="entry name" value="AgrB"/>
</dbReference>
<dbReference type="SMART" id="SM00793">
    <property type="entry name" value="AgrB"/>
    <property type="match status" value="1"/>
</dbReference>
<keyword evidence="6 8" id="KW-1133">Transmembrane helix</keyword>